<dbReference type="InterPro" id="IPR051448">
    <property type="entry name" value="CdaR-like_regulators"/>
</dbReference>
<dbReference type="Proteomes" id="UP001501638">
    <property type="component" value="Unassembled WGS sequence"/>
</dbReference>
<evidence type="ECO:0000313" key="2">
    <source>
        <dbReference type="Proteomes" id="UP001501638"/>
    </source>
</evidence>
<dbReference type="EMBL" id="BAAASZ010000005">
    <property type="protein sequence ID" value="GAA2425275.1"/>
    <property type="molecule type" value="Genomic_DNA"/>
</dbReference>
<dbReference type="InterPro" id="IPR029063">
    <property type="entry name" value="SAM-dependent_MTases_sf"/>
</dbReference>
<dbReference type="SUPFAM" id="SSF53335">
    <property type="entry name" value="S-adenosyl-L-methionine-dependent methyltransferases"/>
    <property type="match status" value="1"/>
</dbReference>
<reference evidence="2" key="1">
    <citation type="journal article" date="2019" name="Int. J. Syst. Evol. Microbiol.">
        <title>The Global Catalogue of Microorganisms (GCM) 10K type strain sequencing project: providing services to taxonomists for standard genome sequencing and annotation.</title>
        <authorList>
            <consortium name="The Broad Institute Genomics Platform"/>
            <consortium name="The Broad Institute Genome Sequencing Center for Infectious Disease"/>
            <person name="Wu L."/>
            <person name="Ma J."/>
        </authorList>
    </citation>
    <scope>NUCLEOTIDE SEQUENCE [LARGE SCALE GENOMIC DNA]</scope>
    <source>
        <strain evidence="2">JCM 6305</strain>
    </source>
</reference>
<evidence type="ECO:0000313" key="1">
    <source>
        <dbReference type="EMBL" id="GAA2425275.1"/>
    </source>
</evidence>
<protein>
    <recommendedName>
        <fullName evidence="3">S-adenosyl methyltransferase</fullName>
    </recommendedName>
</protein>
<sequence length="951" mass="102437">MLTLEELTTGADALLRAADKPTAETGADGDTSARPVTQAVEQVEMCDTDWRLRKGTPRMRNALAVVPTADRHLPDDPRSALRTLARQGVVAVVTAPATTPPDPALPKAAQEAGVHLLVPTRPCTAPELLGHLLRRLADASRDSIEQRDRLLDLSARLYRQGEGPGPLLHWLSARTSSRVTVLPARDDGTWADLSEHAHVLERLAAGEMRSAAVEAGGRHVRLHPIGSEPPHRVLAAVRETPWPGRHSTLIAHAAERIALLQQPLVLRVRERRLRQTEMAVRINVFQHLMAADVVRATRTAAPLSLDLFDADACEVAVMSCAPGEERSAVVAACDRALDHRGLVVMCPVEDTHVIVVRPQAGNRADTARPLKPVVAAHRQRALGVSPPAPWTEVESAYTMAFDALVKAQHQDDRTWVVDDAAPLARLLPAPARVWAAALLSPLRALPEADRRELCDTARLALMFGASRAARLSVRKETEAVRTGAIPGTAKARGAFDELGRNTIARKLSEAMDRVGLDHSRLGHRAVMDLALKLDEAASLPPNTAVPSLVEILAEPAARDWAARLLAPLEDLDSPARHLGLLATWAECNGAVQETAAALGRHRDTITRGLTEISAVVSRRLTESGHGQNDVWLALATDTGGGDLLDTLPARAVSPPGRGEPTRAGVRTHDTPVVVADGPGARKPPVPGTASSARIYNAVGGGKDNYPADERIAREIMSIWPEVGQAVAANRAFIHTSARWLAEEIGIRQFLDIGAGIPTPNSPSLHETVQRIAPTSRVLYVDNDSTVLAHAATLRSGSPEGRTDYLHADATDPDTILTSHELANTLDLNRPVALYLCALLHLIGDDQNPREIVRRLTTALAPGSYVVVSHATPDANPHLMDRVAEVYARDGRVNAQGVPRSRARIEHLLGDGLELVEPGIVSVHRWRPGEEAEADLPDSVVNCYALVARKNR</sequence>
<dbReference type="PANTHER" id="PTHR33744">
    <property type="entry name" value="CARBOHYDRATE DIACID REGULATOR"/>
    <property type="match status" value="1"/>
</dbReference>
<organism evidence="1 2">
    <name type="scientific">Streptomyces macrosporus</name>
    <dbReference type="NCBI Taxonomy" id="44032"/>
    <lineage>
        <taxon>Bacteria</taxon>
        <taxon>Bacillati</taxon>
        <taxon>Actinomycetota</taxon>
        <taxon>Actinomycetes</taxon>
        <taxon>Kitasatosporales</taxon>
        <taxon>Streptomycetaceae</taxon>
        <taxon>Streptomyces</taxon>
    </lineage>
</organism>
<evidence type="ECO:0008006" key="3">
    <source>
        <dbReference type="Google" id="ProtNLM"/>
    </source>
</evidence>
<dbReference type="InterPro" id="IPR042070">
    <property type="entry name" value="PucR_C-HTH_sf"/>
</dbReference>
<proteinExistence type="predicted"/>
<keyword evidence="2" id="KW-1185">Reference proteome</keyword>
<gene>
    <name evidence="1" type="ORF">GCM10010405_04760</name>
</gene>
<dbReference type="Pfam" id="PF04672">
    <property type="entry name" value="Methyltransf_19"/>
    <property type="match status" value="1"/>
</dbReference>
<dbReference type="Gene3D" id="1.10.10.2840">
    <property type="entry name" value="PucR C-terminal helix-turn-helix domain"/>
    <property type="match status" value="1"/>
</dbReference>
<accession>A0ABP5WFF7</accession>
<comment type="caution">
    <text evidence="1">The sequence shown here is derived from an EMBL/GenBank/DDBJ whole genome shotgun (WGS) entry which is preliminary data.</text>
</comment>
<name>A0ABP5WFF7_9ACTN</name>
<dbReference type="Gene3D" id="3.40.50.150">
    <property type="entry name" value="Vaccinia Virus protein VP39"/>
    <property type="match status" value="1"/>
</dbReference>
<dbReference type="PANTHER" id="PTHR33744:SF1">
    <property type="entry name" value="DNA-BINDING TRANSCRIPTIONAL ACTIVATOR ADER"/>
    <property type="match status" value="1"/>
</dbReference>
<dbReference type="InterPro" id="IPR006764">
    <property type="entry name" value="SAM_dep_MeTrfase_SAV2177_type"/>
</dbReference>